<dbReference type="AlphaFoldDB" id="A0A383WLU1"/>
<evidence type="ECO:0000259" key="1">
    <source>
        <dbReference type="Pfam" id="PF17244"/>
    </source>
</evidence>
<dbReference type="Proteomes" id="UP000256970">
    <property type="component" value="Unassembled WGS sequence"/>
</dbReference>
<gene>
    <name evidence="2" type="ORF">BQ4739_LOCUS18530</name>
</gene>
<reference evidence="2 3" key="1">
    <citation type="submission" date="2016-10" db="EMBL/GenBank/DDBJ databases">
        <authorList>
            <person name="Cai Z."/>
        </authorList>
    </citation>
    <scope>NUCLEOTIDE SEQUENCE [LARGE SCALE GENOMIC DNA]</scope>
</reference>
<evidence type="ECO:0000313" key="3">
    <source>
        <dbReference type="Proteomes" id="UP000256970"/>
    </source>
</evidence>
<dbReference type="PANTHER" id="PTHR36033">
    <property type="entry name" value="NUCLEIC ACID-BINDING PROTEINS SUPERFAMILY"/>
    <property type="match status" value="1"/>
</dbReference>
<organism evidence="2 3">
    <name type="scientific">Tetradesmus obliquus</name>
    <name type="common">Green alga</name>
    <name type="synonym">Acutodesmus obliquus</name>
    <dbReference type="NCBI Taxonomy" id="3088"/>
    <lineage>
        <taxon>Eukaryota</taxon>
        <taxon>Viridiplantae</taxon>
        <taxon>Chlorophyta</taxon>
        <taxon>core chlorophytes</taxon>
        <taxon>Chlorophyceae</taxon>
        <taxon>CS clade</taxon>
        <taxon>Sphaeropleales</taxon>
        <taxon>Scenedesmaceae</taxon>
        <taxon>Tetradesmus</taxon>
    </lineage>
</organism>
<dbReference type="Pfam" id="PF17244">
    <property type="entry name" value="CDC24_OB3"/>
    <property type="match status" value="1"/>
</dbReference>
<feature type="domain" description="Cell division control protein 24 OB" evidence="1">
    <location>
        <begin position="449"/>
        <end position="638"/>
    </location>
</feature>
<dbReference type="EMBL" id="FNXT01001311">
    <property type="protein sequence ID" value="SZX78223.1"/>
    <property type="molecule type" value="Genomic_DNA"/>
</dbReference>
<sequence length="696" mass="73454">MDHILHQLQPWLQQQDASTHSDQGLPASSNSPYHRCMQLEELLKLLQQYPGGLTEAAALTQLQTNIKKQVEACKQQQQPAAARRLPGALPLLACSASHAAAEDVLVAATISGIDASAGLPVLQLVDDSSSSAGSSRAVGMFVHSQLAWLLEGDHPLLAANRSIRAVTTLRRHLGCARVPPLLPSSALALSVAPRQWPGLLGQLPGSSQLYQLGDVLAGGAAALGQEQRCRLNGWLLARVGSIGPVQCGHAAGGGACSRTWSTCSINLLDCSSGSSSSSSEAVSMRWLLLDDAVRYSRLLQPGEQLAMYCPTVKCHVEQQQQQPDPQLMLECADSVVLLVQATDGSCSDVAAAAATDGAPGATEHHTSCTSKQQQQQQQQQQCASWYDLPTGLSAGQREVVLCGVVSGLQRLPSKPGSGAVLACRLADSPTLAAAGSCVQLQLQFLPHSTSKVLQQLRDGHTLLVTRASCQQQPGDSSLLVVWREGPGSCGPLSAAAQDLSCLPALLSTSCIQQLVDVRQLQQQQRGPLLVQVVITAANGLATCHVHRACGRRVQPAAVDVAMLGSQQGDDAAEQAEPEACELWCCSFCGAECSSAEVELSCCGSVQARAAQDAAAAAAGSIQLQVDQHAFTSLMQATPGMDMQQQPERSVKLLEEVLKDRIVVAAVYPRPADQDAGGASQQQQQQPQWCVSQWKLL</sequence>
<protein>
    <recommendedName>
        <fullName evidence="1">Cell division control protein 24 OB domain-containing protein</fullName>
    </recommendedName>
</protein>
<accession>A0A383WLU1</accession>
<keyword evidence="3" id="KW-1185">Reference proteome</keyword>
<proteinExistence type="predicted"/>
<dbReference type="InterPro" id="IPR035203">
    <property type="entry name" value="Cdc24_OB3"/>
</dbReference>
<evidence type="ECO:0000313" key="2">
    <source>
        <dbReference type="EMBL" id="SZX78223.1"/>
    </source>
</evidence>
<dbReference type="PANTHER" id="PTHR36033:SF1">
    <property type="entry name" value="NUCLEIC ACID-BINDING PROTEINS SUPERFAMILY"/>
    <property type="match status" value="1"/>
</dbReference>
<name>A0A383WLU1_TETOB</name>